<proteinExistence type="predicted"/>
<organism evidence="11 12">
    <name type="scientific">Stylophora pistillata</name>
    <name type="common">Smooth cauliflower coral</name>
    <dbReference type="NCBI Taxonomy" id="50429"/>
    <lineage>
        <taxon>Eukaryota</taxon>
        <taxon>Metazoa</taxon>
        <taxon>Cnidaria</taxon>
        <taxon>Anthozoa</taxon>
        <taxon>Hexacorallia</taxon>
        <taxon>Scleractinia</taxon>
        <taxon>Astrocoeniina</taxon>
        <taxon>Pocilloporidae</taxon>
        <taxon>Stylophora</taxon>
    </lineage>
</organism>
<comment type="subcellular location">
    <subcellularLocation>
        <location evidence="1">Secreted</location>
    </subcellularLocation>
</comment>
<feature type="transmembrane region" description="Helical" evidence="6">
    <location>
        <begin position="1117"/>
        <end position="1143"/>
    </location>
</feature>
<keyword evidence="3" id="KW-0732">Signal</keyword>
<dbReference type="InterPro" id="IPR057615">
    <property type="entry name" value="Ig_VWA7"/>
</dbReference>
<feature type="domain" description="VWA7 N-terminal" evidence="10">
    <location>
        <begin position="44"/>
        <end position="146"/>
    </location>
</feature>
<gene>
    <name evidence="11" type="primary">Vwa7</name>
    <name evidence="11" type="ORF">AWC38_SpisGene3210</name>
</gene>
<dbReference type="Pfam" id="PF23560">
    <property type="entry name" value="GBD_Hemicentin"/>
    <property type="match status" value="1"/>
</dbReference>
<keyword evidence="6" id="KW-0472">Membrane</keyword>
<evidence type="ECO:0000256" key="3">
    <source>
        <dbReference type="ARBA" id="ARBA00022729"/>
    </source>
</evidence>
<dbReference type="Pfam" id="PF25106">
    <property type="entry name" value="VWA_4"/>
    <property type="match status" value="1"/>
</dbReference>
<keyword evidence="2" id="KW-0964">Secreted</keyword>
<evidence type="ECO:0000313" key="11">
    <source>
        <dbReference type="EMBL" id="PFX31911.1"/>
    </source>
</evidence>
<evidence type="ECO:0000256" key="5">
    <source>
        <dbReference type="SAM" id="MobiDB-lite"/>
    </source>
</evidence>
<keyword evidence="6" id="KW-0812">Transmembrane</keyword>
<keyword evidence="4" id="KW-0325">Glycoprotein</keyword>
<feature type="domain" description="Hemicentin-1-like von Willebrand factor A" evidence="9">
    <location>
        <begin position="158"/>
        <end position="328"/>
    </location>
</feature>
<evidence type="ECO:0000256" key="6">
    <source>
        <dbReference type="SAM" id="Phobius"/>
    </source>
</evidence>
<evidence type="ECO:0000259" key="10">
    <source>
        <dbReference type="Pfam" id="PF25107"/>
    </source>
</evidence>
<feature type="domain" description="VWA7 Ig-like" evidence="8">
    <location>
        <begin position="571"/>
        <end position="664"/>
    </location>
</feature>
<evidence type="ECO:0000256" key="2">
    <source>
        <dbReference type="ARBA" id="ARBA00022525"/>
    </source>
</evidence>
<dbReference type="InterPro" id="IPR052577">
    <property type="entry name" value="VWA7"/>
</dbReference>
<accession>A0A2B4SPS1</accession>
<keyword evidence="6" id="KW-1133">Transmembrane helix</keyword>
<reference evidence="12" key="1">
    <citation type="journal article" date="2017" name="bioRxiv">
        <title>Comparative analysis of the genomes of Stylophora pistillata and Acropora digitifera provides evidence for extensive differences between species of corals.</title>
        <authorList>
            <person name="Voolstra C.R."/>
            <person name="Li Y."/>
            <person name="Liew Y.J."/>
            <person name="Baumgarten S."/>
            <person name="Zoccola D."/>
            <person name="Flot J.-F."/>
            <person name="Tambutte S."/>
            <person name="Allemand D."/>
            <person name="Aranda M."/>
        </authorList>
    </citation>
    <scope>NUCLEOTIDE SEQUENCE [LARGE SCALE GENOMIC DNA]</scope>
</reference>
<dbReference type="Gene3D" id="3.40.50.410">
    <property type="entry name" value="von Willebrand factor, type A domain"/>
    <property type="match status" value="1"/>
</dbReference>
<dbReference type="Proteomes" id="UP000225706">
    <property type="component" value="Unassembled WGS sequence"/>
</dbReference>
<evidence type="ECO:0000259" key="7">
    <source>
        <dbReference type="Pfam" id="PF23560"/>
    </source>
</evidence>
<dbReference type="GO" id="GO:0005576">
    <property type="term" value="C:extracellular region"/>
    <property type="evidence" value="ECO:0007669"/>
    <property type="project" value="UniProtKB-SubCell"/>
</dbReference>
<dbReference type="Pfam" id="PF23619">
    <property type="entry name" value="Ig_VWA7"/>
    <property type="match status" value="1"/>
</dbReference>
<evidence type="ECO:0000256" key="4">
    <source>
        <dbReference type="ARBA" id="ARBA00023180"/>
    </source>
</evidence>
<dbReference type="PANTHER" id="PTHR14905">
    <property type="entry name" value="NG37"/>
    <property type="match status" value="1"/>
</dbReference>
<sequence>MVENFKDLQRITVTADDPETVLRLTSVMVPKMRLQNALTEIQSSNAESTAGQENNCDNNLITEKITSGYYEGQDISRPTNVSKCSHGGLVDSSREKGTLTGGINKESASRKLSPHHKLHEVAAEYAVEATKQFFENLRATVGDKIFARFLNLQAVRTLALVIDDTGSMGEEIKSVKKLSKNFVKETKNLVGNTAFMYILVPFNDPRVGPVTATSDANEVIQAVDSLEANKGGDCPEQGMTGLYKALLQSVQDSVIHYFSDADVKDFELAQVVLILAKQKRVKINFILSGRCRFSRWRRSTREEPRLGSQDLFRGLAAATGGQVLKTKKNKVSVLVDIIGSKSYATENSDLAEVILLCVSSESKQDEKDTPFMIDVDNTLEDVLIVLSAEGDPGITLFNPTDDKPLQTAIYSQFDHIHVTEVTNFQGGQLMIRVRCTGPYSLQVTGRSVLDFTYQLSSIENLERGERKQLLGSPVKGQTLLLTLAFTKPELIEEVNLLSLINSTGTVMESFTIKKGQEIHSDSLHVLFTPSFKRFRFQLIGKTMEGFSLRRIKPTEIKIEAVRMDFNYRTLNSSTRINPGVTTKIPLKIINLGNSENFTLKAMDDLGFTQTVEPRDCFVAENDTAEFSLILKAPADATTGETTTVTVYALSASSDSPSNYMVFYVNVKEIENIFQPKCEVAGSQIATCDSVYHLSNCSIITWNSSFNVFSPGKELLTVTSKYPELGRLDVGPFEKGMFNTSVSGVYTSTCCHPTASIFAVDQNGNTAVCVLSAVTPIINIKPNIKFTELNVLVGIKSKFEFNITNLGTKNSFSLQVSNSEYCIGYVTPININMDHKEVVRCKVVLIGSKKTGSRKTNLVVDAIPLAADINATDIRLLEMDVIVKAQTPKISLRWNVTADLDHIPYLIIHYEDEEELLFQVKNHGQAGTFNLTASRSNNVQLWFVPNPVNLSNNETKVLKLIMTTKQNRPSEEDIEVSALPNWSSKRIKLFSKKVQVIPALRSLVPSGEVVMGKGAIVSVIFTIINVGRQQQFTLKVSCPGSLTCHVSPDEVVLKPNESILADLTMESSTTMEQNTIEVKVMARPTSAKNNTAGYLIFTLETTVKNDIIVKETKAEEKMGFITILIVILSCIVLVALCLLVMCCFRRKRGSWTVWKTKSKQQKQRVKVELSTTGDHADKSEMV</sequence>
<feature type="region of interest" description="Disordered" evidence="5">
    <location>
        <begin position="95"/>
        <end position="114"/>
    </location>
</feature>
<dbReference type="PANTHER" id="PTHR14905:SF7">
    <property type="entry name" value="VON WILLEBRAND FACTOR A DOMAIN-CONTAINING PROTEIN 7"/>
    <property type="match status" value="1"/>
</dbReference>
<protein>
    <submittedName>
        <fullName evidence="11">von Willebrand factor A domain-containing protein 7</fullName>
    </submittedName>
</protein>
<dbReference type="InterPro" id="IPR056862">
    <property type="entry name" value="VWA7_N"/>
</dbReference>
<keyword evidence="12" id="KW-1185">Reference proteome</keyword>
<dbReference type="SUPFAM" id="SSF53300">
    <property type="entry name" value="vWA-like"/>
    <property type="match status" value="1"/>
</dbReference>
<evidence type="ECO:0000313" key="12">
    <source>
        <dbReference type="Proteomes" id="UP000225706"/>
    </source>
</evidence>
<comment type="caution">
    <text evidence="11">The sequence shown here is derived from an EMBL/GenBank/DDBJ whole genome shotgun (WGS) entry which is preliminary data.</text>
</comment>
<name>A0A2B4SPS1_STYPI</name>
<evidence type="ECO:0000259" key="9">
    <source>
        <dbReference type="Pfam" id="PF25106"/>
    </source>
</evidence>
<dbReference type="CDD" id="cd00198">
    <property type="entry name" value="vWFA"/>
    <property type="match status" value="1"/>
</dbReference>
<dbReference type="InterPro" id="IPR056475">
    <property type="entry name" value="GBD_Hemicentin/VWA7"/>
</dbReference>
<dbReference type="InterPro" id="IPR036465">
    <property type="entry name" value="vWFA_dom_sf"/>
</dbReference>
<evidence type="ECO:0000256" key="1">
    <source>
        <dbReference type="ARBA" id="ARBA00004613"/>
    </source>
</evidence>
<dbReference type="EMBL" id="LSMT01000029">
    <property type="protein sequence ID" value="PFX31911.1"/>
    <property type="molecule type" value="Genomic_DNA"/>
</dbReference>
<evidence type="ECO:0000259" key="8">
    <source>
        <dbReference type="Pfam" id="PF23619"/>
    </source>
</evidence>
<feature type="domain" description="Hemicentin/VWA7 galactose-binding" evidence="7">
    <location>
        <begin position="362"/>
        <end position="447"/>
    </location>
</feature>
<dbReference type="InterPro" id="IPR056861">
    <property type="entry name" value="HMCN1-like_VWA"/>
</dbReference>
<dbReference type="AlphaFoldDB" id="A0A2B4SPS1"/>
<dbReference type="Pfam" id="PF25107">
    <property type="entry name" value="VWA7_N"/>
    <property type="match status" value="1"/>
</dbReference>
<dbReference type="OrthoDB" id="301415at2759"/>